<evidence type="ECO:0000313" key="5">
    <source>
        <dbReference type="EMBL" id="ERI82131.1"/>
    </source>
</evidence>
<dbReference type="GO" id="GO:0009279">
    <property type="term" value="C:cell outer membrane"/>
    <property type="evidence" value="ECO:0007669"/>
    <property type="project" value="TreeGrafter"/>
</dbReference>
<dbReference type="Gene3D" id="2.40.10.120">
    <property type="match status" value="1"/>
</dbReference>
<organism evidence="5 6">
    <name type="scientific">Bacteroides pyogenes F0041</name>
    <dbReference type="NCBI Taxonomy" id="1321819"/>
    <lineage>
        <taxon>Bacteria</taxon>
        <taxon>Pseudomonadati</taxon>
        <taxon>Bacteroidota</taxon>
        <taxon>Bacteroidia</taxon>
        <taxon>Bacteroidales</taxon>
        <taxon>Bacteroidaceae</taxon>
        <taxon>Bacteroides</taxon>
    </lineage>
</organism>
<dbReference type="GO" id="GO:0046813">
    <property type="term" value="P:receptor-mediated virion attachment to host cell"/>
    <property type="evidence" value="ECO:0007669"/>
    <property type="project" value="TreeGrafter"/>
</dbReference>
<dbReference type="InterPro" id="IPR050498">
    <property type="entry name" value="Ycf3"/>
</dbReference>
<feature type="chain" id="PRO_5004626239" evidence="4">
    <location>
        <begin position="26"/>
        <end position="573"/>
    </location>
</feature>
<dbReference type="SMART" id="SM00028">
    <property type="entry name" value="TPR"/>
    <property type="match status" value="3"/>
</dbReference>
<dbReference type="InterPro" id="IPR009003">
    <property type="entry name" value="Peptidase_S1_PA"/>
</dbReference>
<dbReference type="PROSITE" id="PS50005">
    <property type="entry name" value="TPR"/>
    <property type="match status" value="2"/>
</dbReference>
<evidence type="ECO:0000256" key="1">
    <source>
        <dbReference type="ARBA" id="ARBA00022737"/>
    </source>
</evidence>
<feature type="signal peptide" evidence="4">
    <location>
        <begin position="1"/>
        <end position="25"/>
    </location>
</feature>
<proteinExistence type="predicted"/>
<dbReference type="SUPFAM" id="SSF50494">
    <property type="entry name" value="Trypsin-like serine proteases"/>
    <property type="match status" value="1"/>
</dbReference>
<dbReference type="Pfam" id="PF13365">
    <property type="entry name" value="Trypsin_2"/>
    <property type="match status" value="1"/>
</dbReference>
<dbReference type="Proteomes" id="UP000016496">
    <property type="component" value="Unassembled WGS sequence"/>
</dbReference>
<dbReference type="EMBL" id="AWSV01000143">
    <property type="protein sequence ID" value="ERI82131.1"/>
    <property type="molecule type" value="Genomic_DNA"/>
</dbReference>
<dbReference type="PATRIC" id="fig|1321819.3.peg.2436"/>
<dbReference type="AlphaFoldDB" id="U2DQY5"/>
<evidence type="ECO:0000313" key="6">
    <source>
        <dbReference type="Proteomes" id="UP000016496"/>
    </source>
</evidence>
<keyword evidence="2 3" id="KW-0802">TPR repeat</keyword>
<dbReference type="InterPro" id="IPR019734">
    <property type="entry name" value="TPR_rpt"/>
</dbReference>
<protein>
    <submittedName>
        <fullName evidence="5">Tetratricopeptide repeat protein</fullName>
    </submittedName>
</protein>
<dbReference type="Gene3D" id="1.25.40.10">
    <property type="entry name" value="Tetratricopeptide repeat domain"/>
    <property type="match status" value="2"/>
</dbReference>
<dbReference type="HOGENOM" id="CLU_032898_0_0_10"/>
<keyword evidence="4" id="KW-0732">Signal</keyword>
<evidence type="ECO:0000256" key="3">
    <source>
        <dbReference type="PROSITE-ProRule" id="PRU00339"/>
    </source>
</evidence>
<dbReference type="PANTHER" id="PTHR44858">
    <property type="entry name" value="TETRATRICOPEPTIDE REPEAT PROTEIN 6"/>
    <property type="match status" value="1"/>
</dbReference>
<feature type="repeat" description="TPR" evidence="3">
    <location>
        <begin position="462"/>
        <end position="495"/>
    </location>
</feature>
<dbReference type="Pfam" id="PF13432">
    <property type="entry name" value="TPR_16"/>
    <property type="match status" value="1"/>
</dbReference>
<dbReference type="InterPro" id="IPR011990">
    <property type="entry name" value="TPR-like_helical_dom_sf"/>
</dbReference>
<evidence type="ECO:0000256" key="2">
    <source>
        <dbReference type="ARBA" id="ARBA00022803"/>
    </source>
</evidence>
<gene>
    <name evidence="5" type="ORF">HMPREF1981_02639</name>
</gene>
<sequence length="573" mass="63163">MIMIKLRKLLVLPLVLLSLTEGSHAQTPKWVEKAKQAVFSVVTYDKEGKILNTGNGFFVSEEGLALSDYTLFKGAERAVIISAEGKQMPVGRILGADDMYDVVKFRVDIVGKKVPALKPAEDMPAEGSAVWLLPYSTQKSIACVSGKVKEVSKVGGEYHYYTLDLPLKEKMVSCPVVDAAGRVFGIAQKSSGADTATVSYAVGTGFAMAQKTNALSLADATLRSIGICKGLPDTEEQALVYLFMASTQLSAPEYEAVLDDFVLQYPNSADGYMRRANYYAGNAQNAPSLLDKASADIERALKTAGKKDDVYYSIAKLQYGYRLGKPENTYKDWTYDTALANVREARAINDLPVYVQLEGDILFAKQDYAGALACYERVNAGNLASPATFFSAAKTKELLKADPKEVIALMDSCIARCPQPVTADEAPYLLERAAMYMNAERGRDALADYDAYHKAVNGAVNDLFYYYRHQAAMKARQYQRALDDIAKAVELNPKELAYQVDQAVINLRVSRYEEAIEMLNRVLKAEPQYAEAYRLIGVCLVQLKRMDEACANFKKAKELGDTNTDDLIGKYCK</sequence>
<reference evidence="5 6" key="1">
    <citation type="submission" date="2013-08" db="EMBL/GenBank/DDBJ databases">
        <authorList>
            <person name="Weinstock G."/>
            <person name="Sodergren E."/>
            <person name="Wylie T."/>
            <person name="Fulton L."/>
            <person name="Fulton R."/>
            <person name="Fronick C."/>
            <person name="O'Laughlin M."/>
            <person name="Godfrey J."/>
            <person name="Miner T."/>
            <person name="Herter B."/>
            <person name="Appelbaum E."/>
            <person name="Cordes M."/>
            <person name="Lek S."/>
            <person name="Wollam A."/>
            <person name="Pepin K.H."/>
            <person name="Palsikar V.B."/>
            <person name="Mitreva M."/>
            <person name="Wilson R.K."/>
        </authorList>
    </citation>
    <scope>NUCLEOTIDE SEQUENCE [LARGE SCALE GENOMIC DNA]</scope>
    <source>
        <strain evidence="5 6">F0041</strain>
    </source>
</reference>
<accession>U2DQY5</accession>
<dbReference type="SUPFAM" id="SSF48452">
    <property type="entry name" value="TPR-like"/>
    <property type="match status" value="1"/>
</dbReference>
<comment type="caution">
    <text evidence="5">The sequence shown here is derived from an EMBL/GenBank/DDBJ whole genome shotgun (WGS) entry which is preliminary data.</text>
</comment>
<dbReference type="PANTHER" id="PTHR44858:SF1">
    <property type="entry name" value="UDP-N-ACETYLGLUCOSAMINE--PEPTIDE N-ACETYLGLUCOSAMINYLTRANSFERASE SPINDLY-RELATED"/>
    <property type="match status" value="1"/>
</dbReference>
<feature type="repeat" description="TPR" evidence="3">
    <location>
        <begin position="530"/>
        <end position="563"/>
    </location>
</feature>
<evidence type="ECO:0000256" key="4">
    <source>
        <dbReference type="SAM" id="SignalP"/>
    </source>
</evidence>
<name>U2DQY5_9BACE</name>
<keyword evidence="1" id="KW-0677">Repeat</keyword>